<evidence type="ECO:0000313" key="1">
    <source>
        <dbReference type="EMBL" id="MEB3347548.1"/>
    </source>
</evidence>
<gene>
    <name evidence="1" type="ORF">U6A24_18880</name>
</gene>
<accession>A0ABU6A074</accession>
<dbReference type="EMBL" id="JAYKLX010000009">
    <property type="protein sequence ID" value="MEB3347548.1"/>
    <property type="molecule type" value="Genomic_DNA"/>
</dbReference>
<keyword evidence="2" id="KW-1185">Reference proteome</keyword>
<protein>
    <recommendedName>
        <fullName evidence="3">Bacteriocin-like protein</fullName>
    </recommendedName>
</protein>
<evidence type="ECO:0000313" key="2">
    <source>
        <dbReference type="Proteomes" id="UP001327027"/>
    </source>
</evidence>
<dbReference type="Proteomes" id="UP001327027">
    <property type="component" value="Unassembled WGS sequence"/>
</dbReference>
<evidence type="ECO:0008006" key="3">
    <source>
        <dbReference type="Google" id="ProtNLM"/>
    </source>
</evidence>
<dbReference type="RefSeq" id="WP_324181573.1">
    <property type="nucleotide sequence ID" value="NZ_BAABAW010000014.1"/>
</dbReference>
<name>A0ABU6A074_9FLAO</name>
<proteinExistence type="predicted"/>
<organism evidence="1 2">
    <name type="scientific">Aquimarina gracilis</name>
    <dbReference type="NCBI Taxonomy" id="874422"/>
    <lineage>
        <taxon>Bacteria</taxon>
        <taxon>Pseudomonadati</taxon>
        <taxon>Bacteroidota</taxon>
        <taxon>Flavobacteriia</taxon>
        <taxon>Flavobacteriales</taxon>
        <taxon>Flavobacteriaceae</taxon>
        <taxon>Aquimarina</taxon>
    </lineage>
</organism>
<sequence length="61" mass="6688">MTSLNQFEAIKISELKSIKGGQLAPQPDNLSTLPIIPFGDPQDGDVDSTPKNLFSNFNIHF</sequence>
<comment type="caution">
    <text evidence="1">The sequence shown here is derived from an EMBL/GenBank/DDBJ whole genome shotgun (WGS) entry which is preliminary data.</text>
</comment>
<reference evidence="1 2" key="1">
    <citation type="journal article" date="2013" name="Int. J. Syst. Evol. Microbiol.">
        <title>Aquimarina gracilis sp. nov., isolated from the gut microflora of a mussel, Mytilus coruscus, and emended description of Aquimarina spongiae.</title>
        <authorList>
            <person name="Park S.C."/>
            <person name="Choe H.N."/>
            <person name="Baik K.S."/>
            <person name="Seong C.N."/>
        </authorList>
    </citation>
    <scope>NUCLEOTIDE SEQUENCE [LARGE SCALE GENOMIC DNA]</scope>
    <source>
        <strain evidence="1 2">PSC32</strain>
    </source>
</reference>